<keyword evidence="2" id="KW-1185">Reference proteome</keyword>
<organism evidence="1 2">
    <name type="scientific">Cetraspora pellucida</name>
    <dbReference type="NCBI Taxonomy" id="1433469"/>
    <lineage>
        <taxon>Eukaryota</taxon>
        <taxon>Fungi</taxon>
        <taxon>Fungi incertae sedis</taxon>
        <taxon>Mucoromycota</taxon>
        <taxon>Glomeromycotina</taxon>
        <taxon>Glomeromycetes</taxon>
        <taxon>Diversisporales</taxon>
        <taxon>Gigasporaceae</taxon>
        <taxon>Cetraspora</taxon>
    </lineage>
</organism>
<dbReference type="Proteomes" id="UP000789366">
    <property type="component" value="Unassembled WGS sequence"/>
</dbReference>
<dbReference type="EMBL" id="CAJVPW010029160">
    <property type="protein sequence ID" value="CAG8720354.1"/>
    <property type="molecule type" value="Genomic_DNA"/>
</dbReference>
<gene>
    <name evidence="1" type="ORF">SPELUC_LOCUS12391</name>
</gene>
<reference evidence="1" key="1">
    <citation type="submission" date="2021-06" db="EMBL/GenBank/DDBJ databases">
        <authorList>
            <person name="Kallberg Y."/>
            <person name="Tangrot J."/>
            <person name="Rosling A."/>
        </authorList>
    </citation>
    <scope>NUCLEOTIDE SEQUENCE</scope>
    <source>
        <strain evidence="1">28 12/20/2015</strain>
    </source>
</reference>
<evidence type="ECO:0000313" key="1">
    <source>
        <dbReference type="EMBL" id="CAG8720354.1"/>
    </source>
</evidence>
<sequence>MPSWVKYDEPLTASETYEERYMKPLSKENDIYIESCWEIEKTYAIENLNIPKNTNLLVVSTRHIYSDAITTRLNLKSYCNIDGPINLREYQRVVCQIESLHRITSKCKCNKKCKCSPNPYILVLDEIVSIIAQTQTCLSGLSISLANFSELITQAERVIPQKGKTFCLASDKETVLIELWGWAKQMSSLPFEERKSMTLICHERRNIQEAKRECLPQELLNREIFPNIDTIIRNKDVPTIRLW</sequence>
<proteinExistence type="predicted"/>
<accession>A0ACA9PRQ0</accession>
<name>A0ACA9PRQ0_9GLOM</name>
<comment type="caution">
    <text evidence="1">The sequence shown here is derived from an EMBL/GenBank/DDBJ whole genome shotgun (WGS) entry which is preliminary data.</text>
</comment>
<feature type="non-terminal residue" evidence="1">
    <location>
        <position position="243"/>
    </location>
</feature>
<protein>
    <submittedName>
        <fullName evidence="1">9835_t:CDS:1</fullName>
    </submittedName>
</protein>
<evidence type="ECO:0000313" key="2">
    <source>
        <dbReference type="Proteomes" id="UP000789366"/>
    </source>
</evidence>